<organism evidence="5 6">
    <name type="scientific">Malassezia restricta (strain ATCC 96810 / NBRC 103918 / CBS 7877)</name>
    <name type="common">Seborrheic dermatitis infection agent</name>
    <dbReference type="NCBI Taxonomy" id="425264"/>
    <lineage>
        <taxon>Eukaryota</taxon>
        <taxon>Fungi</taxon>
        <taxon>Dikarya</taxon>
        <taxon>Basidiomycota</taxon>
        <taxon>Ustilaginomycotina</taxon>
        <taxon>Malasseziomycetes</taxon>
        <taxon>Malasseziales</taxon>
        <taxon>Malasseziaceae</taxon>
        <taxon>Malassezia</taxon>
    </lineage>
</organism>
<comment type="similarity">
    <text evidence="1 4">Belongs to the GTR/RAG GTP-binding protein family.</text>
</comment>
<dbReference type="VEuPathDB" id="FungiDB:DNF11_1855"/>
<evidence type="ECO:0000256" key="3">
    <source>
        <dbReference type="ARBA" id="ARBA00023134"/>
    </source>
</evidence>
<dbReference type="Pfam" id="PF04670">
    <property type="entry name" value="Gtr1_RagA"/>
    <property type="match status" value="1"/>
</dbReference>
<dbReference type="GO" id="GO:1990131">
    <property type="term" value="C:Gtr1-Gtr2 GTPase complex"/>
    <property type="evidence" value="ECO:0007669"/>
    <property type="project" value="UniProtKB-UniRule"/>
</dbReference>
<dbReference type="GO" id="GO:0003924">
    <property type="term" value="F:GTPase activity"/>
    <property type="evidence" value="ECO:0007669"/>
    <property type="project" value="UniProtKB-UniRule"/>
</dbReference>
<dbReference type="GO" id="GO:0009267">
    <property type="term" value="P:cellular response to starvation"/>
    <property type="evidence" value="ECO:0007669"/>
    <property type="project" value="TreeGrafter"/>
</dbReference>
<evidence type="ECO:0000256" key="2">
    <source>
        <dbReference type="ARBA" id="ARBA00022741"/>
    </source>
</evidence>
<dbReference type="AlphaFoldDB" id="A0A3G2S465"/>
<evidence type="ECO:0000256" key="4">
    <source>
        <dbReference type="RuleBase" id="RU367014"/>
    </source>
</evidence>
<dbReference type="Proteomes" id="UP000269793">
    <property type="component" value="Chromosome III"/>
</dbReference>
<evidence type="ECO:0000313" key="6">
    <source>
        <dbReference type="Proteomes" id="UP000269793"/>
    </source>
</evidence>
<dbReference type="GO" id="GO:0000329">
    <property type="term" value="C:fungal-type vacuole membrane"/>
    <property type="evidence" value="ECO:0007669"/>
    <property type="project" value="TreeGrafter"/>
</dbReference>
<proteinExistence type="inferred from homology"/>
<dbReference type="STRING" id="425264.A0A3G2S465"/>
<keyword evidence="3 4" id="KW-0342">GTP-binding</keyword>
<dbReference type="GO" id="GO:0005634">
    <property type="term" value="C:nucleus"/>
    <property type="evidence" value="ECO:0007669"/>
    <property type="project" value="TreeGrafter"/>
</dbReference>
<dbReference type="GO" id="GO:1904263">
    <property type="term" value="P:positive regulation of TORC1 signaling"/>
    <property type="evidence" value="ECO:0007669"/>
    <property type="project" value="TreeGrafter"/>
</dbReference>
<dbReference type="PANTHER" id="PTHR11259:SF1">
    <property type="entry name" value="RAS-RELATED GTP-BINDING PROTEIN"/>
    <property type="match status" value="1"/>
</dbReference>
<keyword evidence="2 4" id="KW-0547">Nucleotide-binding</keyword>
<dbReference type="SUPFAM" id="SSF52540">
    <property type="entry name" value="P-loop containing nucleoside triphosphate hydrolases"/>
    <property type="match status" value="1"/>
</dbReference>
<sequence length="382" mass="43274">MPNSTKRKILLMGKSGTGKTSMRSFIFSSYRSEDTKRLGSTIDVEHSHVRFPGNLVLNLWDCGGQTSYMDSYMNAQRNQVFSSVCALVYVVDVVSTDDEGGGDTSEWETDLRYFRDCLSALQTHTPDAEIFCLLHKMDLIQPERRKSLYMSRVADLRKKAREVLKEAASSPSHRDRSIHLRCYATSIWDATLYKAWSNIVHTIVPDVQYFETHLSELADMCSASEVVLFEKATFLVMSHYSPSIHDQRQSQQHGSTSYIVRYGDGPDAPETLLSGLSLSMLPAQDKPANADEMTVYDDRFERVSELVKQFKMSCVETQNQLQSFELRTPTFLACMDALTSTTCLLVIVSDPRVHIRSLKNNIEVCRHQLEPQRILPDASNAP</sequence>
<dbReference type="GO" id="GO:0010507">
    <property type="term" value="P:negative regulation of autophagy"/>
    <property type="evidence" value="ECO:0007669"/>
    <property type="project" value="TreeGrafter"/>
</dbReference>
<comment type="function">
    <text evidence="4">GTPase involved in activation of the TORC1 signaling pathway, which promotes growth and represses autophagy in nutrient-rich conditions.</text>
</comment>
<dbReference type="InterPro" id="IPR006762">
    <property type="entry name" value="Gtr1_RagA"/>
</dbReference>
<dbReference type="OrthoDB" id="10020193at2759"/>
<evidence type="ECO:0000313" key="5">
    <source>
        <dbReference type="EMBL" id="AYO42805.1"/>
    </source>
</evidence>
<keyword evidence="6" id="KW-1185">Reference proteome</keyword>
<name>A0A3G2S465_MALR7</name>
<gene>
    <name evidence="5" type="primary">Rraga</name>
    <name evidence="5" type="ORF">DNF11_1855</name>
</gene>
<reference evidence="5 6" key="1">
    <citation type="submission" date="2018-10" db="EMBL/GenBank/DDBJ databases">
        <title>Complete genome sequence of Malassezia restricta CBS 7877.</title>
        <authorList>
            <person name="Morand S.C."/>
            <person name="Bertignac M."/>
            <person name="Iltis A."/>
            <person name="Kolder I."/>
            <person name="Pirovano W."/>
            <person name="Jourdain R."/>
            <person name="Clavaud C."/>
        </authorList>
    </citation>
    <scope>NUCLEOTIDE SEQUENCE [LARGE SCALE GENOMIC DNA]</scope>
    <source>
        <strain evidence="5 6">CBS 7877</strain>
    </source>
</reference>
<accession>A0A3G2S465</accession>
<dbReference type="PANTHER" id="PTHR11259">
    <property type="entry name" value="RAS-RELATED GTP BINDING RAG/GTR YEAST"/>
    <property type="match status" value="1"/>
</dbReference>
<dbReference type="EMBL" id="CP033150">
    <property type="protein sequence ID" value="AYO42805.1"/>
    <property type="molecule type" value="Genomic_DNA"/>
</dbReference>
<evidence type="ECO:0000256" key="1">
    <source>
        <dbReference type="ARBA" id="ARBA00007756"/>
    </source>
</evidence>
<dbReference type="FunFam" id="3.40.50.300:FF:002028">
    <property type="entry name" value="Related to GTR1-GTP-binding protein"/>
    <property type="match status" value="1"/>
</dbReference>
<dbReference type="InterPro" id="IPR027417">
    <property type="entry name" value="P-loop_NTPase"/>
</dbReference>
<comment type="subunit">
    <text evidence="4">Component of the GSE complex.</text>
</comment>
<dbReference type="Gene3D" id="3.30.450.190">
    <property type="match status" value="1"/>
</dbReference>
<dbReference type="GO" id="GO:0005525">
    <property type="term" value="F:GTP binding"/>
    <property type="evidence" value="ECO:0007669"/>
    <property type="project" value="UniProtKB-UniRule"/>
</dbReference>
<protein>
    <recommendedName>
        <fullName evidence="4">GTP-binding protein</fullName>
    </recommendedName>
</protein>
<dbReference type="Gene3D" id="3.40.50.300">
    <property type="entry name" value="P-loop containing nucleotide triphosphate hydrolases"/>
    <property type="match status" value="1"/>
</dbReference>